<sequence>MTLFNVRPAKLIVPGFHPDPSICEAEKGHYVLTFSSFEYFPGLPVYESFDEGKTWSFCSHVAARPEQFTSTPLGNSQGFYAPTIRYHAGTYYLIVTDVNRGAMIFTTHDLHGQWSDPMMIEGWPGIDPSLLFLDADESGSGEFEAYICGNEAGNGSEKPGIYAARINPDTAHLLSERHFLIGGVTGSNPEGPHMYKRGNTFYLMWAEGGTEAGHMECIARSQAVFGPYEANPDNPILTNRSTHLSPQCIGHADFAPLDEQRSLLVFLGLRTNASYPQQGFLGREAFLSSFTWNDEGWPDLKDQSFEVDPADNGSVESSRHDWICPGVDREQRFHVSLAETSSDGSFDSDFGGVGTQIRIAANAAVPAPFNYSEVFAAEHGPRLIGRRQLQMDDSFTVDVVSPVEEGWMGLVVYANRDVWAQLMYSTETQKVQLITNDHGLIAHGHSFVLNNPEGLRLQVHSSEDGYRFYASDPSKMGECVTMGFVPCQIFAATSAGGFTGTLLSAFAHGKGEALFNVSEE</sequence>
<dbReference type="GO" id="GO:0004553">
    <property type="term" value="F:hydrolase activity, hydrolyzing O-glycosyl compounds"/>
    <property type="evidence" value="ECO:0007669"/>
    <property type="project" value="InterPro"/>
</dbReference>
<dbReference type="InterPro" id="IPR051795">
    <property type="entry name" value="Glycosyl_Hydrlase_43"/>
</dbReference>
<keyword evidence="3 6" id="KW-0326">Glycosidase</keyword>
<dbReference type="InterPro" id="IPR006710">
    <property type="entry name" value="Glyco_hydro_43"/>
</dbReference>
<evidence type="ECO:0000313" key="8">
    <source>
        <dbReference type="EMBL" id="OZG56857.1"/>
    </source>
</evidence>
<dbReference type="Proteomes" id="UP000228976">
    <property type="component" value="Unassembled WGS sequence"/>
</dbReference>
<feature type="active site" description="Proton donor" evidence="4">
    <location>
        <position position="190"/>
    </location>
</feature>
<dbReference type="SUPFAM" id="SSF49899">
    <property type="entry name" value="Concanavalin A-like lectins/glucanases"/>
    <property type="match status" value="1"/>
</dbReference>
<comment type="similarity">
    <text evidence="1 6">Belongs to the glycosyl hydrolase 43 family.</text>
</comment>
<feature type="domain" description="Beta-xylosidase C-terminal Concanavalin A-like" evidence="7">
    <location>
        <begin position="376"/>
        <end position="511"/>
    </location>
</feature>
<dbReference type="InterPro" id="IPR023296">
    <property type="entry name" value="Glyco_hydro_beta-prop_sf"/>
</dbReference>
<dbReference type="InterPro" id="IPR041542">
    <property type="entry name" value="GH43_C2"/>
</dbReference>
<dbReference type="RefSeq" id="WP_094689284.1">
    <property type="nucleotide sequence ID" value="NZ_JACBYZ010000001.1"/>
</dbReference>
<dbReference type="Gene3D" id="2.115.10.20">
    <property type="entry name" value="Glycosyl hydrolase domain, family 43"/>
    <property type="match status" value="1"/>
</dbReference>
<dbReference type="Gene3D" id="2.60.120.200">
    <property type="match status" value="1"/>
</dbReference>
<dbReference type="PANTHER" id="PTHR42812">
    <property type="entry name" value="BETA-XYLOSIDASE"/>
    <property type="match status" value="1"/>
</dbReference>
<dbReference type="AlphaFoldDB" id="A0A261FCI6"/>
<dbReference type="GO" id="GO:0005975">
    <property type="term" value="P:carbohydrate metabolic process"/>
    <property type="evidence" value="ECO:0007669"/>
    <property type="project" value="InterPro"/>
</dbReference>
<dbReference type="CDD" id="cd18617">
    <property type="entry name" value="GH43_XynB-like"/>
    <property type="match status" value="1"/>
</dbReference>
<dbReference type="OrthoDB" id="9801455at2"/>
<reference evidence="8 9" key="1">
    <citation type="journal article" date="2017" name="BMC Genomics">
        <title>Comparative genomic and phylogenomic analyses of the Bifidobacteriaceae family.</title>
        <authorList>
            <person name="Lugli G.A."/>
            <person name="Milani C."/>
            <person name="Turroni F."/>
            <person name="Duranti S."/>
            <person name="Mancabelli L."/>
            <person name="Mangifesta M."/>
            <person name="Ferrario C."/>
            <person name="Modesto M."/>
            <person name="Mattarelli P."/>
            <person name="Jiri K."/>
            <person name="van Sinderen D."/>
            <person name="Ventura M."/>
        </authorList>
    </citation>
    <scope>NUCLEOTIDE SEQUENCE [LARGE SCALE GENOMIC DNA]</scope>
    <source>
        <strain evidence="8 9">LMG 21773</strain>
    </source>
</reference>
<comment type="caution">
    <text evidence="8">The sequence shown here is derived from an EMBL/GenBank/DDBJ whole genome shotgun (WGS) entry which is preliminary data.</text>
</comment>
<feature type="site" description="Important for catalytic activity, responsible for pKa modulation of the active site Glu and correct orientation of both the proton donor and substrate" evidence="5">
    <location>
        <position position="127"/>
    </location>
</feature>
<evidence type="ECO:0000256" key="4">
    <source>
        <dbReference type="PIRSR" id="PIRSR606710-1"/>
    </source>
</evidence>
<evidence type="ECO:0000256" key="3">
    <source>
        <dbReference type="ARBA" id="ARBA00023295"/>
    </source>
</evidence>
<evidence type="ECO:0000256" key="5">
    <source>
        <dbReference type="PIRSR" id="PIRSR606710-2"/>
    </source>
</evidence>
<protein>
    <submittedName>
        <fullName evidence="8">Xylosidase</fullName>
    </submittedName>
</protein>
<evidence type="ECO:0000256" key="6">
    <source>
        <dbReference type="RuleBase" id="RU361187"/>
    </source>
</evidence>
<feature type="active site" description="Proton acceptor" evidence="4">
    <location>
        <position position="19"/>
    </location>
</feature>
<evidence type="ECO:0000313" key="9">
    <source>
        <dbReference type="Proteomes" id="UP000228976"/>
    </source>
</evidence>
<accession>A0A261FCI6</accession>
<keyword evidence="9" id="KW-1185">Reference proteome</keyword>
<dbReference type="Pfam" id="PF04616">
    <property type="entry name" value="Glyco_hydro_43"/>
    <property type="match status" value="1"/>
</dbReference>
<proteinExistence type="inferred from homology"/>
<evidence type="ECO:0000259" key="7">
    <source>
        <dbReference type="Pfam" id="PF17851"/>
    </source>
</evidence>
<dbReference type="EMBL" id="MWWU01000001">
    <property type="protein sequence ID" value="OZG56857.1"/>
    <property type="molecule type" value="Genomic_DNA"/>
</dbReference>
<keyword evidence="2 6" id="KW-0378">Hydrolase</keyword>
<gene>
    <name evidence="8" type="ORF">AEAE_0166</name>
</gene>
<dbReference type="PANTHER" id="PTHR42812:SF12">
    <property type="entry name" value="BETA-XYLOSIDASE-RELATED"/>
    <property type="match status" value="1"/>
</dbReference>
<dbReference type="SUPFAM" id="SSF75005">
    <property type="entry name" value="Arabinanase/levansucrase/invertase"/>
    <property type="match status" value="1"/>
</dbReference>
<dbReference type="Pfam" id="PF17851">
    <property type="entry name" value="GH43_C2"/>
    <property type="match status" value="1"/>
</dbReference>
<evidence type="ECO:0000256" key="1">
    <source>
        <dbReference type="ARBA" id="ARBA00009865"/>
    </source>
</evidence>
<evidence type="ECO:0000256" key="2">
    <source>
        <dbReference type="ARBA" id="ARBA00022801"/>
    </source>
</evidence>
<organism evidence="8 9">
    <name type="scientific">Aeriscardovia aeriphila</name>
    <dbReference type="NCBI Taxonomy" id="218139"/>
    <lineage>
        <taxon>Bacteria</taxon>
        <taxon>Bacillati</taxon>
        <taxon>Actinomycetota</taxon>
        <taxon>Actinomycetes</taxon>
        <taxon>Bifidobacteriales</taxon>
        <taxon>Bifidobacteriaceae</taxon>
        <taxon>Aeriscardovia</taxon>
    </lineage>
</organism>
<name>A0A261FCI6_9BIFI</name>
<dbReference type="InterPro" id="IPR013320">
    <property type="entry name" value="ConA-like_dom_sf"/>
</dbReference>